<name>Q5I4C4_PECGU</name>
<feature type="region of interest" description="Disordered" evidence="1">
    <location>
        <begin position="29"/>
        <end position="54"/>
    </location>
</feature>
<keyword evidence="2" id="KW-0732">Signal</keyword>
<dbReference type="AlphaFoldDB" id="Q5I4C4"/>
<evidence type="ECO:0000256" key="1">
    <source>
        <dbReference type="SAM" id="MobiDB-lite"/>
    </source>
</evidence>
<protein>
    <submittedName>
        <fullName evidence="3">Uncharacterized protein</fullName>
    </submittedName>
</protein>
<proteinExistence type="evidence at transcript level"/>
<organism evidence="3">
    <name type="scientific">Pectinaria gouldii</name>
    <name type="common">Trumpet worm</name>
    <name type="synonym">Ice-cream cone worm</name>
    <dbReference type="NCBI Taxonomy" id="260746"/>
    <lineage>
        <taxon>Eukaryota</taxon>
        <taxon>Metazoa</taxon>
        <taxon>Spiralia</taxon>
        <taxon>Lophotrochozoa</taxon>
        <taxon>Annelida</taxon>
        <taxon>Polychaeta</taxon>
        <taxon>Sedentaria</taxon>
        <taxon>Canalipalpata</taxon>
        <taxon>Terebellida</taxon>
        <taxon>Terebelliformia</taxon>
        <taxon>Pectinariidae</taxon>
        <taxon>Pectinaria</taxon>
    </lineage>
</organism>
<accession>Q5I4C4</accession>
<feature type="signal peptide" evidence="2">
    <location>
        <begin position="1"/>
        <end position="24"/>
    </location>
</feature>
<evidence type="ECO:0000256" key="2">
    <source>
        <dbReference type="SAM" id="SignalP"/>
    </source>
</evidence>
<evidence type="ECO:0000313" key="3">
    <source>
        <dbReference type="EMBL" id="AAW47576.1"/>
    </source>
</evidence>
<reference evidence="3" key="1">
    <citation type="submission" date="2004-12" db="EMBL/GenBank/DDBJ databases">
        <authorList>
            <person name="Van Dyke A.J."/>
            <person name="Tauer T.J."/>
        </authorList>
    </citation>
    <scope>NUCLEOTIDE SEQUENCE</scope>
</reference>
<sequence>MAAIRSALCLLLVLAALAADDALGFIFSSSSSRSSSSRGGGQQPPRFSHDIGTRSGLTSLYNSRVTHAEHWERPLGSSSVMFGPFRHSGVVVTTDTGDRWLIHKGDGYGRSSQTVVTRAGHMSPRWRQVEGHDVSGSSLADYVRAGGANYGIATDNCHHGRCRMMGLP</sequence>
<dbReference type="EMBL" id="AY856416">
    <property type="protein sequence ID" value="AAW47576.1"/>
    <property type="molecule type" value="mRNA"/>
</dbReference>
<feature type="chain" id="PRO_5004256852" evidence="2">
    <location>
        <begin position="25"/>
        <end position="168"/>
    </location>
</feature>